<reference evidence="2" key="1">
    <citation type="journal article" date="2005" name="Nature">
        <title>The map-based sequence of the rice genome.</title>
        <authorList>
            <consortium name="International rice genome sequencing project (IRGSP)"/>
            <person name="Matsumoto T."/>
            <person name="Wu J."/>
            <person name="Kanamori H."/>
            <person name="Katayose Y."/>
            <person name="Fujisawa M."/>
            <person name="Namiki N."/>
            <person name="Mizuno H."/>
            <person name="Yamamoto K."/>
            <person name="Antonio B.A."/>
            <person name="Baba T."/>
            <person name="Sakata K."/>
            <person name="Nagamura Y."/>
            <person name="Aoki H."/>
            <person name="Arikawa K."/>
            <person name="Arita K."/>
            <person name="Bito T."/>
            <person name="Chiden Y."/>
            <person name="Fujitsuka N."/>
            <person name="Fukunaka R."/>
            <person name="Hamada M."/>
            <person name="Harada C."/>
            <person name="Hayashi A."/>
            <person name="Hijishita S."/>
            <person name="Honda M."/>
            <person name="Hosokawa S."/>
            <person name="Ichikawa Y."/>
            <person name="Idonuma A."/>
            <person name="Iijima M."/>
            <person name="Ikeda M."/>
            <person name="Ikeno M."/>
            <person name="Ito K."/>
            <person name="Ito S."/>
            <person name="Ito T."/>
            <person name="Ito Y."/>
            <person name="Ito Y."/>
            <person name="Iwabuchi A."/>
            <person name="Kamiya K."/>
            <person name="Karasawa W."/>
            <person name="Kurita K."/>
            <person name="Katagiri S."/>
            <person name="Kikuta A."/>
            <person name="Kobayashi H."/>
            <person name="Kobayashi N."/>
            <person name="Machita K."/>
            <person name="Maehara T."/>
            <person name="Masukawa M."/>
            <person name="Mizubayashi T."/>
            <person name="Mukai Y."/>
            <person name="Nagasaki H."/>
            <person name="Nagata Y."/>
            <person name="Naito S."/>
            <person name="Nakashima M."/>
            <person name="Nakama Y."/>
            <person name="Nakamichi Y."/>
            <person name="Nakamura M."/>
            <person name="Meguro A."/>
            <person name="Negishi M."/>
            <person name="Ohta I."/>
            <person name="Ohta T."/>
            <person name="Okamoto M."/>
            <person name="Ono N."/>
            <person name="Saji S."/>
            <person name="Sakaguchi M."/>
            <person name="Sakai K."/>
            <person name="Shibata M."/>
            <person name="Shimokawa T."/>
            <person name="Song J."/>
            <person name="Takazaki Y."/>
            <person name="Terasawa K."/>
            <person name="Tsugane M."/>
            <person name="Tsuji K."/>
            <person name="Ueda S."/>
            <person name="Waki K."/>
            <person name="Yamagata H."/>
            <person name="Yamamoto M."/>
            <person name="Yamamoto S."/>
            <person name="Yamane H."/>
            <person name="Yoshiki S."/>
            <person name="Yoshihara R."/>
            <person name="Yukawa K."/>
            <person name="Zhong H."/>
            <person name="Yano M."/>
            <person name="Yuan Q."/>
            <person name="Ouyang S."/>
            <person name="Liu J."/>
            <person name="Jones K.M."/>
            <person name="Gansberger K."/>
            <person name="Moffat K."/>
            <person name="Hill J."/>
            <person name="Bera J."/>
            <person name="Fadrosh D."/>
            <person name="Jin S."/>
            <person name="Johri S."/>
            <person name="Kim M."/>
            <person name="Overton L."/>
            <person name="Reardon M."/>
            <person name="Tsitrin T."/>
            <person name="Vuong H."/>
            <person name="Weaver B."/>
            <person name="Ciecko A."/>
            <person name="Tallon L."/>
            <person name="Jackson J."/>
            <person name="Pai G."/>
            <person name="Aken S.V."/>
            <person name="Utterback T."/>
            <person name="Reidmuller S."/>
            <person name="Feldblyum T."/>
            <person name="Hsiao J."/>
            <person name="Zismann V."/>
            <person name="Iobst S."/>
            <person name="de Vazeille A.R."/>
            <person name="Buell C.R."/>
            <person name="Ying K."/>
            <person name="Li Y."/>
            <person name="Lu T."/>
            <person name="Huang Y."/>
            <person name="Zhao Q."/>
            <person name="Feng Q."/>
            <person name="Zhang L."/>
            <person name="Zhu J."/>
            <person name="Weng Q."/>
            <person name="Mu J."/>
            <person name="Lu Y."/>
            <person name="Fan D."/>
            <person name="Liu Y."/>
            <person name="Guan J."/>
            <person name="Zhang Y."/>
            <person name="Yu S."/>
            <person name="Liu X."/>
            <person name="Zhang Y."/>
            <person name="Hong G."/>
            <person name="Han B."/>
            <person name="Choisne N."/>
            <person name="Demange N."/>
            <person name="Orjeda G."/>
            <person name="Samain S."/>
            <person name="Cattolico L."/>
            <person name="Pelletier E."/>
            <person name="Couloux A."/>
            <person name="Segurens B."/>
            <person name="Wincker P."/>
            <person name="D'Hont A."/>
            <person name="Scarpelli C."/>
            <person name="Weissenbach J."/>
            <person name="Salanoubat M."/>
            <person name="Quetier F."/>
            <person name="Yu Y."/>
            <person name="Kim H.R."/>
            <person name="Rambo T."/>
            <person name="Currie J."/>
            <person name="Collura K."/>
            <person name="Luo M."/>
            <person name="Yang T."/>
            <person name="Ammiraju J.S.S."/>
            <person name="Engler F."/>
            <person name="Soderlund C."/>
            <person name="Wing R.A."/>
            <person name="Palmer L.E."/>
            <person name="de la Bastide M."/>
            <person name="Spiegel L."/>
            <person name="Nascimento L."/>
            <person name="Zutavern T."/>
            <person name="O'Shaughnessy A."/>
            <person name="Dike S."/>
            <person name="Dedhia N."/>
            <person name="Preston R."/>
            <person name="Balija V."/>
            <person name="McCombie W.R."/>
            <person name="Chow T."/>
            <person name="Chen H."/>
            <person name="Chung M."/>
            <person name="Chen C."/>
            <person name="Shaw J."/>
            <person name="Wu H."/>
            <person name="Hsiao K."/>
            <person name="Chao Y."/>
            <person name="Chu M."/>
            <person name="Cheng C."/>
            <person name="Hour A."/>
            <person name="Lee P."/>
            <person name="Lin S."/>
            <person name="Lin Y."/>
            <person name="Liou J."/>
            <person name="Liu S."/>
            <person name="Hsing Y."/>
            <person name="Raghuvanshi S."/>
            <person name="Mohanty A."/>
            <person name="Bharti A.K."/>
            <person name="Gaur A."/>
            <person name="Gupta V."/>
            <person name="Kumar D."/>
            <person name="Ravi V."/>
            <person name="Vij S."/>
            <person name="Kapur A."/>
            <person name="Khurana P."/>
            <person name="Khurana P."/>
            <person name="Khurana J.P."/>
            <person name="Tyagi A.K."/>
            <person name="Gaikwad K."/>
            <person name="Singh A."/>
            <person name="Dalal V."/>
            <person name="Srivastava S."/>
            <person name="Dixit A."/>
            <person name="Pal A.K."/>
            <person name="Ghazi I.A."/>
            <person name="Yadav M."/>
            <person name="Pandit A."/>
            <person name="Bhargava A."/>
            <person name="Sureshbabu K."/>
            <person name="Batra K."/>
            <person name="Sharma T.R."/>
            <person name="Mohapatra T."/>
            <person name="Singh N.K."/>
            <person name="Messing J."/>
            <person name="Nelson A.B."/>
            <person name="Fuks G."/>
            <person name="Kavchok S."/>
            <person name="Keizer G."/>
            <person name="Linton E."/>
            <person name="Llaca V."/>
            <person name="Song R."/>
            <person name="Tanyolac B."/>
            <person name="Young S."/>
            <person name="Ho-Il K."/>
            <person name="Hahn J.H."/>
            <person name="Sangsakoo G."/>
            <person name="Vanavichit A."/>
            <person name="de Mattos Luiz.A.T."/>
            <person name="Zimmer P.D."/>
            <person name="Malone G."/>
            <person name="Dellagostin O."/>
            <person name="de Oliveira A.C."/>
            <person name="Bevan M."/>
            <person name="Bancroft I."/>
            <person name="Minx P."/>
            <person name="Cordum H."/>
            <person name="Wilson R."/>
            <person name="Cheng Z."/>
            <person name="Jin W."/>
            <person name="Jiang J."/>
            <person name="Leong S.A."/>
            <person name="Iwama H."/>
            <person name="Gojobori T."/>
            <person name="Itoh T."/>
            <person name="Niimura Y."/>
            <person name="Fujii Y."/>
            <person name="Habara T."/>
            <person name="Sakai H."/>
            <person name="Sato Y."/>
            <person name="Wilson G."/>
            <person name="Kumar K."/>
            <person name="McCouch S."/>
            <person name="Juretic N."/>
            <person name="Hoen D."/>
            <person name="Wright S."/>
            <person name="Bruskiewich R."/>
            <person name="Bureau T."/>
            <person name="Miyao A."/>
            <person name="Hirochika H."/>
            <person name="Nishikawa T."/>
            <person name="Kadowaki K."/>
            <person name="Sugiura M."/>
            <person name="Burr B."/>
            <person name="Sasaki T."/>
        </authorList>
    </citation>
    <scope>NUCLEOTIDE SEQUENCE [LARGE SCALE GENOMIC DNA]</scope>
    <source>
        <strain evidence="2">cv. Nipponbare</strain>
    </source>
</reference>
<reference evidence="2" key="2">
    <citation type="journal article" date="2008" name="Nucleic Acids Res.">
        <title>The rice annotation project database (RAP-DB): 2008 update.</title>
        <authorList>
            <consortium name="The rice annotation project (RAP)"/>
        </authorList>
    </citation>
    <scope>GENOME REANNOTATION</scope>
    <source>
        <strain evidence="2">cv. Nipponbare</strain>
    </source>
</reference>
<accession>Q5Z404</accession>
<proteinExistence type="predicted"/>
<protein>
    <submittedName>
        <fullName evidence="1">Uncharacterized protein</fullName>
    </submittedName>
</protein>
<organism evidence="1 2">
    <name type="scientific">Oryza sativa subsp. japonica</name>
    <name type="common">Rice</name>
    <dbReference type="NCBI Taxonomy" id="39947"/>
    <lineage>
        <taxon>Eukaryota</taxon>
        <taxon>Viridiplantae</taxon>
        <taxon>Streptophyta</taxon>
        <taxon>Embryophyta</taxon>
        <taxon>Tracheophyta</taxon>
        <taxon>Spermatophyta</taxon>
        <taxon>Magnoliopsida</taxon>
        <taxon>Liliopsida</taxon>
        <taxon>Poales</taxon>
        <taxon>Poaceae</taxon>
        <taxon>BOP clade</taxon>
        <taxon>Oryzoideae</taxon>
        <taxon>Oryzeae</taxon>
        <taxon>Oryzinae</taxon>
        <taxon>Oryza</taxon>
        <taxon>Oryza sativa</taxon>
    </lineage>
</organism>
<name>Q5Z404_ORYSJ</name>
<sequence length="171" mass="19413">MWLWPRITCGSRGVAVALEQHARDRSRRNPRYQEPQGVGSSRLHFFCYDIGCIALQLGVAATGTHNFFSTVAASTCDVTAIVAWPQKHQQCLSETQHRFSIMYNEDGGYMTLMSVSSATTTMVASRHQQEAIQGDQMDHDNDMQMTLHRPSEAMARTQFPCIVRYMQHHTF</sequence>
<evidence type="ECO:0000313" key="2">
    <source>
        <dbReference type="Proteomes" id="UP000000763"/>
    </source>
</evidence>
<gene>
    <name evidence="1" type="primary">B1206D04.23</name>
</gene>
<dbReference type="Proteomes" id="UP000000763">
    <property type="component" value="Chromosome 6"/>
</dbReference>
<dbReference type="AlphaFoldDB" id="Q5Z404"/>
<evidence type="ECO:0000313" key="1">
    <source>
        <dbReference type="EMBL" id="BAD62496.1"/>
    </source>
</evidence>
<dbReference type="EMBL" id="AP006616">
    <property type="protein sequence ID" value="BAD62496.1"/>
    <property type="molecule type" value="Genomic_DNA"/>
</dbReference>